<dbReference type="EMBL" id="QLYR01000002">
    <property type="protein sequence ID" value="RAQ29791.1"/>
    <property type="molecule type" value="Genomic_DNA"/>
</dbReference>
<dbReference type="PROSITE" id="PS51482">
    <property type="entry name" value="DEGV"/>
    <property type="match status" value="1"/>
</dbReference>
<sequence>MADFTIVTDSSCDLPDALAKEMGLTVLPLSVNIAGKEYRNLLDGSDISFAEFFRLLRAGTPCTTSAVNVEAFRAAMEPILQAGRDILCIAFSSALSNTCNAAQMAAEDLAKSYPDRKIYVVDSLCASLGEGLLIYLAHKEREKGKSIDEVRLWLEQNKLQLCHWFTVDDLQHLRRGGRISSATAFFGAMLHIKPVLHVDNAGRLINVGKARGRRASLDALVGHMAKTAVAPETQTVFISHCDAQADAEYIARQIKQQLKVPKVIIHYVGPVISAHSGPGTVALFFLGTER</sequence>
<keyword evidence="2" id="KW-0446">Lipid-binding</keyword>
<reference evidence="3 4" key="1">
    <citation type="submission" date="2018-06" db="EMBL/GenBank/DDBJ databases">
        <title>Noncontiguous genome sequence of Ruminococcaceae bacterium ASD2818.</title>
        <authorList>
            <person name="Chaplin A.V."/>
            <person name="Sokolova S.R."/>
            <person name="Kochetkova T.O."/>
            <person name="Goltsov A.Y."/>
            <person name="Trofimov D.Y."/>
            <person name="Efimov B.A."/>
        </authorList>
    </citation>
    <scope>NUCLEOTIDE SEQUENCE [LARGE SCALE GENOMIC DNA]</scope>
    <source>
        <strain evidence="3 4">ASD2818</strain>
    </source>
</reference>
<accession>A0A328UFG0</accession>
<name>A0A328UFG0_9FIRM</name>
<dbReference type="Gene3D" id="3.30.1180.10">
    <property type="match status" value="1"/>
</dbReference>
<proteinExistence type="predicted"/>
<evidence type="ECO:0000256" key="2">
    <source>
        <dbReference type="ARBA" id="ARBA00023121"/>
    </source>
</evidence>
<dbReference type="GO" id="GO:0008289">
    <property type="term" value="F:lipid binding"/>
    <property type="evidence" value="ECO:0007669"/>
    <property type="project" value="UniProtKB-KW"/>
</dbReference>
<dbReference type="Proteomes" id="UP000249377">
    <property type="component" value="Unassembled WGS sequence"/>
</dbReference>
<evidence type="ECO:0000313" key="3">
    <source>
        <dbReference type="EMBL" id="RAQ29791.1"/>
    </source>
</evidence>
<keyword evidence="4" id="KW-1185">Reference proteome</keyword>
<dbReference type="InterPro" id="IPR003797">
    <property type="entry name" value="DegV"/>
</dbReference>
<gene>
    <name evidence="3" type="ORF">DPQ25_05720</name>
</gene>
<protein>
    <submittedName>
        <fullName evidence="3">Fatty acid-binding protein DegV</fullName>
    </submittedName>
</protein>
<dbReference type="AlphaFoldDB" id="A0A328UFG0"/>
<dbReference type="Pfam" id="PF02645">
    <property type="entry name" value="DegV"/>
    <property type="match status" value="1"/>
</dbReference>
<dbReference type="PANTHER" id="PTHR33434">
    <property type="entry name" value="DEGV DOMAIN-CONTAINING PROTEIN DR_1986-RELATED"/>
    <property type="match status" value="1"/>
</dbReference>
<comment type="function">
    <text evidence="1">May bind long-chain fatty acids, such as palmitate, and may play a role in lipid transport or fatty acid metabolism.</text>
</comment>
<organism evidence="3 4">
    <name type="scientific">Hydrogeniiclostridium mannosilyticum</name>
    <dbReference type="NCBI Taxonomy" id="2764322"/>
    <lineage>
        <taxon>Bacteria</taxon>
        <taxon>Bacillati</taxon>
        <taxon>Bacillota</taxon>
        <taxon>Clostridia</taxon>
        <taxon>Eubacteriales</taxon>
        <taxon>Acutalibacteraceae</taxon>
        <taxon>Hydrogeniiclostridium</taxon>
    </lineage>
</organism>
<dbReference type="NCBIfam" id="TIGR00762">
    <property type="entry name" value="DegV"/>
    <property type="match status" value="1"/>
</dbReference>
<evidence type="ECO:0000313" key="4">
    <source>
        <dbReference type="Proteomes" id="UP000249377"/>
    </source>
</evidence>
<dbReference type="InterPro" id="IPR050270">
    <property type="entry name" value="DegV_domain_contain"/>
</dbReference>
<dbReference type="Gene3D" id="3.40.50.10170">
    <property type="match status" value="1"/>
</dbReference>
<comment type="caution">
    <text evidence="3">The sequence shown here is derived from an EMBL/GenBank/DDBJ whole genome shotgun (WGS) entry which is preliminary data.</text>
</comment>
<dbReference type="PANTHER" id="PTHR33434:SF3">
    <property type="entry name" value="DEGV DOMAIN-CONTAINING PROTEIN YITS"/>
    <property type="match status" value="1"/>
</dbReference>
<dbReference type="RefSeq" id="WP_112332220.1">
    <property type="nucleotide sequence ID" value="NZ_JBKYJQ010000014.1"/>
</dbReference>
<evidence type="ECO:0000256" key="1">
    <source>
        <dbReference type="ARBA" id="ARBA00003238"/>
    </source>
</evidence>
<dbReference type="SUPFAM" id="SSF82549">
    <property type="entry name" value="DAK1/DegV-like"/>
    <property type="match status" value="1"/>
</dbReference>
<dbReference type="InterPro" id="IPR043168">
    <property type="entry name" value="DegV_C"/>
</dbReference>